<evidence type="ECO:0000256" key="1">
    <source>
        <dbReference type="SAM" id="Phobius"/>
    </source>
</evidence>
<evidence type="ECO:0008006" key="4">
    <source>
        <dbReference type="Google" id="ProtNLM"/>
    </source>
</evidence>
<proteinExistence type="predicted"/>
<keyword evidence="3" id="KW-1185">Reference proteome</keyword>
<accession>A0ABP9II96</accession>
<dbReference type="EMBL" id="BAABKB010000002">
    <property type="protein sequence ID" value="GAA4998577.1"/>
    <property type="molecule type" value="Genomic_DNA"/>
</dbReference>
<organism evidence="2 3">
    <name type="scientific">Streptomyces siamensis</name>
    <dbReference type="NCBI Taxonomy" id="1274986"/>
    <lineage>
        <taxon>Bacteria</taxon>
        <taxon>Bacillati</taxon>
        <taxon>Actinomycetota</taxon>
        <taxon>Actinomycetes</taxon>
        <taxon>Kitasatosporales</taxon>
        <taxon>Streptomycetaceae</taxon>
        <taxon>Streptomyces</taxon>
    </lineage>
</organism>
<evidence type="ECO:0000313" key="3">
    <source>
        <dbReference type="Proteomes" id="UP001501759"/>
    </source>
</evidence>
<keyword evidence="1" id="KW-0812">Transmembrane</keyword>
<dbReference type="Proteomes" id="UP001501759">
    <property type="component" value="Unassembled WGS sequence"/>
</dbReference>
<keyword evidence="1" id="KW-0472">Membrane</keyword>
<sequence length="107" mass="11161">MRRGKAADSRGAPKFVSETLATAIEAGCIGTRILRADSQFYNAGVIAACRPAGAHESTAADHLSPRDCRALSLRLRADGCTDLAVMAVLFFVLGLKLLGDGIGILTS</sequence>
<gene>
    <name evidence="2" type="ORF">GCM10023335_10260</name>
</gene>
<evidence type="ECO:0000313" key="2">
    <source>
        <dbReference type="EMBL" id="GAA4998577.1"/>
    </source>
</evidence>
<feature type="transmembrane region" description="Helical" evidence="1">
    <location>
        <begin position="83"/>
        <end position="105"/>
    </location>
</feature>
<comment type="caution">
    <text evidence="2">The sequence shown here is derived from an EMBL/GenBank/DDBJ whole genome shotgun (WGS) entry which is preliminary data.</text>
</comment>
<name>A0ABP9II96_9ACTN</name>
<protein>
    <recommendedName>
        <fullName evidence="4">Transposase</fullName>
    </recommendedName>
</protein>
<reference evidence="3" key="1">
    <citation type="journal article" date="2019" name="Int. J. Syst. Evol. Microbiol.">
        <title>The Global Catalogue of Microorganisms (GCM) 10K type strain sequencing project: providing services to taxonomists for standard genome sequencing and annotation.</title>
        <authorList>
            <consortium name="The Broad Institute Genomics Platform"/>
            <consortium name="The Broad Institute Genome Sequencing Center for Infectious Disease"/>
            <person name="Wu L."/>
            <person name="Ma J."/>
        </authorList>
    </citation>
    <scope>NUCLEOTIDE SEQUENCE [LARGE SCALE GENOMIC DNA]</scope>
    <source>
        <strain evidence="3">JCM 18409</strain>
    </source>
</reference>
<keyword evidence="1" id="KW-1133">Transmembrane helix</keyword>